<dbReference type="AlphaFoldDB" id="A0A0E9VP74"/>
<proteinExistence type="predicted"/>
<reference evidence="1" key="1">
    <citation type="submission" date="2014-11" db="EMBL/GenBank/DDBJ databases">
        <authorList>
            <person name="Amaro Gonzalez C."/>
        </authorList>
    </citation>
    <scope>NUCLEOTIDE SEQUENCE</scope>
</reference>
<name>A0A0E9VP74_ANGAN</name>
<reference evidence="1" key="2">
    <citation type="journal article" date="2015" name="Fish Shellfish Immunol.">
        <title>Early steps in the European eel (Anguilla anguilla)-Vibrio vulnificus interaction in the gills: Role of the RtxA13 toxin.</title>
        <authorList>
            <person name="Callol A."/>
            <person name="Pajuelo D."/>
            <person name="Ebbesson L."/>
            <person name="Teles M."/>
            <person name="MacKenzie S."/>
            <person name="Amaro C."/>
        </authorList>
    </citation>
    <scope>NUCLEOTIDE SEQUENCE</scope>
</reference>
<organism evidence="1">
    <name type="scientific">Anguilla anguilla</name>
    <name type="common">European freshwater eel</name>
    <name type="synonym">Muraena anguilla</name>
    <dbReference type="NCBI Taxonomy" id="7936"/>
    <lineage>
        <taxon>Eukaryota</taxon>
        <taxon>Metazoa</taxon>
        <taxon>Chordata</taxon>
        <taxon>Craniata</taxon>
        <taxon>Vertebrata</taxon>
        <taxon>Euteleostomi</taxon>
        <taxon>Actinopterygii</taxon>
        <taxon>Neopterygii</taxon>
        <taxon>Teleostei</taxon>
        <taxon>Anguilliformes</taxon>
        <taxon>Anguillidae</taxon>
        <taxon>Anguilla</taxon>
    </lineage>
</organism>
<dbReference type="EMBL" id="GBXM01029392">
    <property type="protein sequence ID" value="JAH79185.1"/>
    <property type="molecule type" value="Transcribed_RNA"/>
</dbReference>
<protein>
    <submittedName>
        <fullName evidence="1">Uncharacterized protein</fullName>
    </submittedName>
</protein>
<accession>A0A0E9VP74</accession>
<sequence>MCLRCSMSVHPQFHSTTRLFTPFFLHLF</sequence>
<evidence type="ECO:0000313" key="1">
    <source>
        <dbReference type="EMBL" id="JAH79185.1"/>
    </source>
</evidence>